<keyword evidence="2 5" id="KW-0812">Transmembrane</keyword>
<protein>
    <submittedName>
        <fullName evidence="7">Yip1 domain-containing protein</fullName>
    </submittedName>
</protein>
<dbReference type="InterPro" id="IPR006977">
    <property type="entry name" value="Yip1_dom"/>
</dbReference>
<dbReference type="AlphaFoldDB" id="A0A1G7QLK9"/>
<reference evidence="7 8" key="1">
    <citation type="submission" date="2016-10" db="EMBL/GenBank/DDBJ databases">
        <authorList>
            <person name="de Groot N.N."/>
        </authorList>
    </citation>
    <scope>NUCLEOTIDE SEQUENCE [LARGE SCALE GENOMIC DNA]</scope>
    <source>
        <strain evidence="7 8">GAS232</strain>
    </source>
</reference>
<feature type="transmembrane region" description="Helical" evidence="5">
    <location>
        <begin position="233"/>
        <end position="254"/>
    </location>
</feature>
<feature type="transmembrane region" description="Helical" evidence="5">
    <location>
        <begin position="47"/>
        <end position="67"/>
    </location>
</feature>
<keyword evidence="3 5" id="KW-1133">Transmembrane helix</keyword>
<proteinExistence type="predicted"/>
<dbReference type="Proteomes" id="UP000182427">
    <property type="component" value="Chromosome I"/>
</dbReference>
<comment type="subcellular location">
    <subcellularLocation>
        <location evidence="1">Membrane</location>
        <topology evidence="1">Multi-pass membrane protein</topology>
    </subcellularLocation>
</comment>
<evidence type="ECO:0000259" key="6">
    <source>
        <dbReference type="Pfam" id="PF04893"/>
    </source>
</evidence>
<keyword evidence="8" id="KW-1185">Reference proteome</keyword>
<organism evidence="7 8">
    <name type="scientific">Terriglobus roseus</name>
    <dbReference type="NCBI Taxonomy" id="392734"/>
    <lineage>
        <taxon>Bacteria</taxon>
        <taxon>Pseudomonadati</taxon>
        <taxon>Acidobacteriota</taxon>
        <taxon>Terriglobia</taxon>
        <taxon>Terriglobales</taxon>
        <taxon>Acidobacteriaceae</taxon>
        <taxon>Terriglobus</taxon>
    </lineage>
</organism>
<dbReference type="EMBL" id="LT629690">
    <property type="protein sequence ID" value="SDF99403.1"/>
    <property type="molecule type" value="Genomic_DNA"/>
</dbReference>
<evidence type="ECO:0000256" key="5">
    <source>
        <dbReference type="SAM" id="Phobius"/>
    </source>
</evidence>
<name>A0A1G7QLK9_9BACT</name>
<evidence type="ECO:0000313" key="7">
    <source>
        <dbReference type="EMBL" id="SDF99403.1"/>
    </source>
</evidence>
<dbReference type="Pfam" id="PF04893">
    <property type="entry name" value="Yip1"/>
    <property type="match status" value="1"/>
</dbReference>
<evidence type="ECO:0000256" key="3">
    <source>
        <dbReference type="ARBA" id="ARBA00022989"/>
    </source>
</evidence>
<dbReference type="RefSeq" id="WP_083346633.1">
    <property type="nucleotide sequence ID" value="NZ_LT629690.1"/>
</dbReference>
<feature type="domain" description="Yip1" evidence="6">
    <location>
        <begin position="31"/>
        <end position="247"/>
    </location>
</feature>
<evidence type="ECO:0000256" key="2">
    <source>
        <dbReference type="ARBA" id="ARBA00022692"/>
    </source>
</evidence>
<evidence type="ECO:0000256" key="4">
    <source>
        <dbReference type="ARBA" id="ARBA00023136"/>
    </source>
</evidence>
<evidence type="ECO:0000256" key="1">
    <source>
        <dbReference type="ARBA" id="ARBA00004141"/>
    </source>
</evidence>
<sequence length="256" mass="27725">MSAYPEALPPGPIDQYDNQPPLTAVQRITNIFYAPSKTFADLRRNRSWWLAFVVMALVGYLFTTTALTKVGPRGLAESSIRNNPAQAEKMQNASPEDRARMISITASIMQVSLWAWPVFILITAAIGALLLWVGCNFILGGSGTYPGMFAVMIFAYLPGIFRSLLTSAVLLFGDTENFNLNDPIGTNPGFYLGADSSVFLKTFLSSVDVFSLWILILMGIGGAIVARVKVKNGVAMVLITWLIFALGKAAITAATS</sequence>
<feature type="transmembrane region" description="Helical" evidence="5">
    <location>
        <begin position="114"/>
        <end position="139"/>
    </location>
</feature>
<evidence type="ECO:0000313" key="8">
    <source>
        <dbReference type="Proteomes" id="UP000182427"/>
    </source>
</evidence>
<dbReference type="OrthoDB" id="114902at2"/>
<dbReference type="GO" id="GO:0016020">
    <property type="term" value="C:membrane"/>
    <property type="evidence" value="ECO:0007669"/>
    <property type="project" value="UniProtKB-SubCell"/>
</dbReference>
<keyword evidence="4 5" id="KW-0472">Membrane</keyword>
<accession>A0A1G7QLK9</accession>
<feature type="transmembrane region" description="Helical" evidence="5">
    <location>
        <begin position="209"/>
        <end position="226"/>
    </location>
</feature>
<gene>
    <name evidence="7" type="ORF">SAMN05444167_3916</name>
</gene>